<name>A0ACC1HJ14_9FUNG</name>
<evidence type="ECO:0000313" key="2">
    <source>
        <dbReference type="Proteomes" id="UP001145114"/>
    </source>
</evidence>
<dbReference type="Proteomes" id="UP001145114">
    <property type="component" value="Unassembled WGS sequence"/>
</dbReference>
<protein>
    <submittedName>
        <fullName evidence="1">Nuclear protein localization protein 4</fullName>
    </submittedName>
</protein>
<sequence>MHSWIPLHARIAKRLDVPSDAVHFTNDTLAASDFTSSSSRAEESESRKAGLEFRKIKELYLEDIKNWQPQVDSELLRKSGTIQRKKDPRMCRHGPKAMCSYCSPVEPYDEGYLEQNKVKHMSFQAYLRKLLKESYREKETRAGGPAKGSASLLDMPNYKVKHSTKCSHEPWPKGMCSNCQPGAITLKPQEFRMVDHVEFATPQIVNRFIDYWRSTGNQRFGYLLGRYAPYDNAPLGVKAVVEAIYEPVQRCSSDCVEVDIESEEHHQEIVKVNHIATACGLRPVGIIFTDLTDDGTGKGTCLYRRRPDTFLLSSLECMLAAQLQLKYPNLNPWSREGVFGSKFVTCCISANNLGQIEVSAWQVSNATMALQDADLIIPSTKPSMMCIKPQTHKRYVPDVYYTRINEHKAKVLESGKPAFPIEYLMVSLTYGMPNSPNPLFKSRRPFDIQNRASSKGKSNAMIHLAGAESDSELANYMSDFHLLYTLYKGEELSEAELSMIARLVTSGGTGEEAQILNSHQWLEFVSRISLISNDARWNCPHCTFSNPEVNVDCAMCGLPRRTEDQQLA</sequence>
<proteinExistence type="predicted"/>
<gene>
    <name evidence="1" type="primary">NPL4</name>
    <name evidence="1" type="ORF">EV182_000681</name>
</gene>
<organism evidence="1 2">
    <name type="scientific">Spiromyces aspiralis</name>
    <dbReference type="NCBI Taxonomy" id="68401"/>
    <lineage>
        <taxon>Eukaryota</taxon>
        <taxon>Fungi</taxon>
        <taxon>Fungi incertae sedis</taxon>
        <taxon>Zoopagomycota</taxon>
        <taxon>Kickxellomycotina</taxon>
        <taxon>Kickxellomycetes</taxon>
        <taxon>Kickxellales</taxon>
        <taxon>Kickxellaceae</taxon>
        <taxon>Spiromyces</taxon>
    </lineage>
</organism>
<accession>A0ACC1HJ14</accession>
<dbReference type="EMBL" id="JAMZIH010005188">
    <property type="protein sequence ID" value="KAJ1675738.1"/>
    <property type="molecule type" value="Genomic_DNA"/>
</dbReference>
<evidence type="ECO:0000313" key="1">
    <source>
        <dbReference type="EMBL" id="KAJ1675738.1"/>
    </source>
</evidence>
<keyword evidence="2" id="KW-1185">Reference proteome</keyword>
<reference evidence="1" key="1">
    <citation type="submission" date="2022-06" db="EMBL/GenBank/DDBJ databases">
        <title>Phylogenomic reconstructions and comparative analyses of Kickxellomycotina fungi.</title>
        <authorList>
            <person name="Reynolds N.K."/>
            <person name="Stajich J.E."/>
            <person name="Barry K."/>
            <person name="Grigoriev I.V."/>
            <person name="Crous P."/>
            <person name="Smith M.E."/>
        </authorList>
    </citation>
    <scope>NUCLEOTIDE SEQUENCE</scope>
    <source>
        <strain evidence="1">RSA 2271</strain>
    </source>
</reference>
<comment type="caution">
    <text evidence="1">The sequence shown here is derived from an EMBL/GenBank/DDBJ whole genome shotgun (WGS) entry which is preliminary data.</text>
</comment>